<comment type="caution">
    <text evidence="2">The sequence shown here is derived from an EMBL/GenBank/DDBJ whole genome shotgun (WGS) entry which is preliminary data.</text>
</comment>
<evidence type="ECO:0000256" key="1">
    <source>
        <dbReference type="SAM" id="Phobius"/>
    </source>
</evidence>
<dbReference type="EMBL" id="JBHLHV010000001">
    <property type="protein sequence ID" value="MFB8891496.1"/>
    <property type="molecule type" value="Genomic_DNA"/>
</dbReference>
<gene>
    <name evidence="2" type="ORF">AB7P39_01425</name>
</gene>
<evidence type="ECO:0000313" key="3">
    <source>
        <dbReference type="Proteomes" id="UP001589643"/>
    </source>
</evidence>
<keyword evidence="3" id="KW-1185">Reference proteome</keyword>
<keyword evidence="1" id="KW-0812">Transmembrane</keyword>
<name>A0ABV5ENF2_9MICO</name>
<dbReference type="RefSeq" id="WP_378715857.1">
    <property type="nucleotide sequence ID" value="NZ_JBHLHV010000001.1"/>
</dbReference>
<protein>
    <submittedName>
        <fullName evidence="2">Uncharacterized protein</fullName>
    </submittedName>
</protein>
<keyword evidence="1" id="KW-0472">Membrane</keyword>
<evidence type="ECO:0000313" key="2">
    <source>
        <dbReference type="EMBL" id="MFB8891496.1"/>
    </source>
</evidence>
<dbReference type="Proteomes" id="UP001589643">
    <property type="component" value="Unassembled WGS sequence"/>
</dbReference>
<reference evidence="2 3" key="1">
    <citation type="submission" date="2024-08" db="EMBL/GenBank/DDBJ databases">
        <title>Heavy metals resistant antinobacteria isolated from wastewater.</title>
        <authorList>
            <person name="Roman Ponce B."/>
            <person name="Blanco Mercado M.A."/>
            <person name="Avila Aldana I.N."/>
            <person name="Morales Arrieta S."/>
        </authorList>
    </citation>
    <scope>NUCLEOTIDE SEQUENCE [LARGE SCALE GENOMIC DNA]</scope>
    <source>
        <strain evidence="3">sma-1</strain>
    </source>
</reference>
<accession>A0ABV5ENF2</accession>
<organism evidence="2 3">
    <name type="scientific">Microbacterium plantarum</name>
    <dbReference type="NCBI Taxonomy" id="1816425"/>
    <lineage>
        <taxon>Bacteria</taxon>
        <taxon>Bacillati</taxon>
        <taxon>Actinomycetota</taxon>
        <taxon>Actinomycetes</taxon>
        <taxon>Micrococcales</taxon>
        <taxon>Microbacteriaceae</taxon>
        <taxon>Microbacterium</taxon>
    </lineage>
</organism>
<proteinExistence type="predicted"/>
<keyword evidence="1" id="KW-1133">Transmembrane helix</keyword>
<feature type="transmembrane region" description="Helical" evidence="1">
    <location>
        <begin position="14"/>
        <end position="33"/>
    </location>
</feature>
<sequence>MMSISGDGGNIQGLVFWIVFFIALSVEALLVVIRGSRAVTRQRPERDNSDDSGTLIDEIRVERRLKLAALRQANLERRDSDGPGNS</sequence>